<proteinExistence type="predicted"/>
<sequence>MNSKSLRRLAADHGALHNSPLPPNYLFPPNANDSDDLTELDILLAGPLYTPFSAGVWKLHLTIPPEYPQSPPTANFRTPIFHPNVDPQTGGVCVETLKRDWDAKLTLRDVLVTVSCLLIQPNPDSALNAEAGALIQESYEVFERRARLMTSINAGIPKALADGVREAQTRGQEVEVERRSQEEGQIDETQVEDSIGRPPAPVRRRRGVARLRSAAASRRSESSPGAVNLRRQQHPPGPSSRPFVTQGSSSGDPFGISIREDPPIGTPQIDPSSSDEDDNESTTSADQENDAALSPAKPRQPPSTSKPSLTPRRPHGAPPVPLGELTLSDPSPSDTDPSDMEPEYPPSPRKSPSKSPAKQRQRPQAPNPFITNPEGSRTAALFAPGARTFTPPNALSQPLASDSPYTNAGLGDDTTMAEPSPSPRKARTGGLFQTPAKKGAEVRNLFGRPAGLTAAAAGSSRVRKSASPPTEAERRRLRDRRLWELCGGDIRRWNRGEFGGEEGFAMKAGRW</sequence>
<organism evidence="10 11">
    <name type="scientific">Cladosporium halotolerans</name>
    <dbReference type="NCBI Taxonomy" id="1052096"/>
    <lineage>
        <taxon>Eukaryota</taxon>
        <taxon>Fungi</taxon>
        <taxon>Dikarya</taxon>
        <taxon>Ascomycota</taxon>
        <taxon>Pezizomycotina</taxon>
        <taxon>Dothideomycetes</taxon>
        <taxon>Dothideomycetidae</taxon>
        <taxon>Cladosporiales</taxon>
        <taxon>Cladosporiaceae</taxon>
        <taxon>Cladosporium</taxon>
    </lineage>
</organism>
<dbReference type="InterPro" id="IPR023313">
    <property type="entry name" value="UBQ-conjugating_AS"/>
</dbReference>
<feature type="compositionally biased region" description="Polar residues" evidence="8">
    <location>
        <begin position="242"/>
        <end position="251"/>
    </location>
</feature>
<evidence type="ECO:0000313" key="11">
    <source>
        <dbReference type="Proteomes" id="UP000803884"/>
    </source>
</evidence>
<evidence type="ECO:0000259" key="9">
    <source>
        <dbReference type="PROSITE" id="PS50127"/>
    </source>
</evidence>
<reference evidence="10 11" key="1">
    <citation type="journal article" date="2020" name="Microbiol. Resour. Announc.">
        <title>Draft Genome Sequence of a Cladosporium Species Isolated from the Mesophotic Ascidian Didemnum maculosum.</title>
        <authorList>
            <person name="Gioti A."/>
            <person name="Siaperas R."/>
            <person name="Nikolaivits E."/>
            <person name="Le Goff G."/>
            <person name="Ouazzani J."/>
            <person name="Kotoulas G."/>
            <person name="Topakas E."/>
        </authorList>
    </citation>
    <scope>NUCLEOTIDE SEQUENCE [LARGE SCALE GENOMIC DNA]</scope>
    <source>
        <strain evidence="10 11">TM138-S3</strain>
    </source>
</reference>
<feature type="compositionally biased region" description="Polar residues" evidence="8">
    <location>
        <begin position="390"/>
        <end position="406"/>
    </location>
</feature>
<gene>
    <name evidence="10" type="ORF">WHR41_04117</name>
</gene>
<dbReference type="PANTHER" id="PTHR24067">
    <property type="entry name" value="UBIQUITIN-CONJUGATING ENZYME E2"/>
    <property type="match status" value="1"/>
</dbReference>
<evidence type="ECO:0000256" key="1">
    <source>
        <dbReference type="ARBA" id="ARBA00022679"/>
    </source>
</evidence>
<dbReference type="GeneID" id="96005561"/>
<dbReference type="EMBL" id="JAAQHG020000012">
    <property type="protein sequence ID" value="KAL1586973.1"/>
    <property type="molecule type" value="Genomic_DNA"/>
</dbReference>
<dbReference type="CDD" id="cd23804">
    <property type="entry name" value="UBCc_UBE2S"/>
    <property type="match status" value="1"/>
</dbReference>
<feature type="region of interest" description="Disordered" evidence="8">
    <location>
        <begin position="164"/>
        <end position="438"/>
    </location>
</feature>
<evidence type="ECO:0000256" key="2">
    <source>
        <dbReference type="ARBA" id="ARBA00022786"/>
    </source>
</evidence>
<dbReference type="SUPFAM" id="SSF54495">
    <property type="entry name" value="UBC-like"/>
    <property type="match status" value="1"/>
</dbReference>
<dbReference type="SMART" id="SM00212">
    <property type="entry name" value="UBCc"/>
    <property type="match status" value="1"/>
</dbReference>
<feature type="domain" description="UBC core" evidence="9">
    <location>
        <begin position="4"/>
        <end position="155"/>
    </location>
</feature>
<dbReference type="Gene3D" id="3.10.110.10">
    <property type="entry name" value="Ubiquitin Conjugating Enzyme"/>
    <property type="match status" value="1"/>
</dbReference>
<keyword evidence="2" id="KW-0833">Ubl conjugation pathway</keyword>
<evidence type="ECO:0000256" key="5">
    <source>
        <dbReference type="ARBA" id="ARBA00042179"/>
    </source>
</evidence>
<evidence type="ECO:0000256" key="3">
    <source>
        <dbReference type="ARBA" id="ARBA00039884"/>
    </source>
</evidence>
<evidence type="ECO:0000256" key="8">
    <source>
        <dbReference type="SAM" id="MobiDB-lite"/>
    </source>
</evidence>
<dbReference type="PROSITE" id="PS50127">
    <property type="entry name" value="UBC_2"/>
    <property type="match status" value="1"/>
</dbReference>
<dbReference type="InterPro" id="IPR050113">
    <property type="entry name" value="Ub_conjugating_enzyme"/>
</dbReference>
<protein>
    <recommendedName>
        <fullName evidence="3">Ubiquitin-conjugating enzyme E2 2</fullName>
    </recommendedName>
    <alternativeName>
        <fullName evidence="5">E2 ubiquitin-conjugating enzyme 2</fullName>
    </alternativeName>
    <alternativeName>
        <fullName evidence="6">Ubiquitin carrier protein UBC2</fullName>
    </alternativeName>
    <alternativeName>
        <fullName evidence="4">Ubiquitin-protein ligase UBC2</fullName>
    </alternativeName>
</protein>
<evidence type="ECO:0000256" key="4">
    <source>
        <dbReference type="ARBA" id="ARBA00041569"/>
    </source>
</evidence>
<dbReference type="RefSeq" id="XP_069230078.1">
    <property type="nucleotide sequence ID" value="XM_069372723.1"/>
</dbReference>
<dbReference type="Proteomes" id="UP000803884">
    <property type="component" value="Unassembled WGS sequence"/>
</dbReference>
<feature type="compositionally biased region" description="Basic and acidic residues" evidence="8">
    <location>
        <begin position="164"/>
        <end position="182"/>
    </location>
</feature>
<dbReference type="PROSITE" id="PS00183">
    <property type="entry name" value="UBC_1"/>
    <property type="match status" value="1"/>
</dbReference>
<comment type="caution">
    <text evidence="10">The sequence shown here is derived from an EMBL/GenBank/DDBJ whole genome shotgun (WGS) entry which is preliminary data.</text>
</comment>
<name>A0AB34KPB3_9PEZI</name>
<feature type="region of interest" description="Disordered" evidence="8">
    <location>
        <begin position="453"/>
        <end position="475"/>
    </location>
</feature>
<keyword evidence="11" id="KW-1185">Reference proteome</keyword>
<dbReference type="InterPro" id="IPR000608">
    <property type="entry name" value="UBC"/>
</dbReference>
<feature type="compositionally biased region" description="Low complexity" evidence="8">
    <location>
        <begin position="210"/>
        <end position="226"/>
    </location>
</feature>
<evidence type="ECO:0000256" key="7">
    <source>
        <dbReference type="PROSITE-ProRule" id="PRU10133"/>
    </source>
</evidence>
<evidence type="ECO:0000313" key="10">
    <source>
        <dbReference type="EMBL" id="KAL1586973.1"/>
    </source>
</evidence>
<evidence type="ECO:0000256" key="6">
    <source>
        <dbReference type="ARBA" id="ARBA00042190"/>
    </source>
</evidence>
<dbReference type="AlphaFoldDB" id="A0AB34KPB3"/>
<dbReference type="InterPro" id="IPR016135">
    <property type="entry name" value="UBQ-conjugating_enzyme/RWD"/>
</dbReference>
<dbReference type="GO" id="GO:0016740">
    <property type="term" value="F:transferase activity"/>
    <property type="evidence" value="ECO:0007669"/>
    <property type="project" value="UniProtKB-KW"/>
</dbReference>
<feature type="active site" description="Glycyl thioester intermediate" evidence="7">
    <location>
        <position position="93"/>
    </location>
</feature>
<accession>A0AB34KPB3</accession>
<dbReference type="Pfam" id="PF00179">
    <property type="entry name" value="UQ_con"/>
    <property type="match status" value="1"/>
</dbReference>
<feature type="compositionally biased region" description="Low complexity" evidence="8">
    <location>
        <begin position="325"/>
        <end position="335"/>
    </location>
</feature>
<keyword evidence="1" id="KW-0808">Transferase</keyword>